<sequence>MKSNYKSYDVAKSSDRIKEITNSSNTNYEEVDEIPSRDSLTFTNGFYVKKTGALFVDIRKSSELSGAHKRPRLAKIYRSYISEVVALLNSNTDCKEINIVGDAVSGIFNAQYKHQIYSMVSTAAQINSLMKIINYHFRKNGIVEIKAGIGVAFGRALMIKAGYSGSGINEVVWMGEVVNRASKLCNEANKDTTSPVLINEDVYNNLEDKEDREFFNYNYLLDCYQGNIINIVMDEWYEENCK</sequence>
<accession>A0A3D8VPY7</accession>
<dbReference type="AlphaFoldDB" id="A0A3D8VPY7"/>
<evidence type="ECO:0000259" key="1">
    <source>
        <dbReference type="PROSITE" id="PS50125"/>
    </source>
</evidence>
<dbReference type="GO" id="GO:0004016">
    <property type="term" value="F:adenylate cyclase activity"/>
    <property type="evidence" value="ECO:0007669"/>
    <property type="project" value="UniProtKB-ARBA"/>
</dbReference>
<organism evidence="2 3">
    <name type="scientific">Halobacillus trueperi</name>
    <dbReference type="NCBI Taxonomy" id="156205"/>
    <lineage>
        <taxon>Bacteria</taxon>
        <taxon>Bacillati</taxon>
        <taxon>Bacillota</taxon>
        <taxon>Bacilli</taxon>
        <taxon>Bacillales</taxon>
        <taxon>Bacillaceae</taxon>
        <taxon>Halobacillus</taxon>
    </lineage>
</organism>
<dbReference type="Gene3D" id="3.30.70.1230">
    <property type="entry name" value="Nucleotide cyclase"/>
    <property type="match status" value="1"/>
</dbReference>
<evidence type="ECO:0000313" key="2">
    <source>
        <dbReference type="EMBL" id="RDY70858.1"/>
    </source>
</evidence>
<dbReference type="InterPro" id="IPR001054">
    <property type="entry name" value="A/G_cyclase"/>
</dbReference>
<feature type="domain" description="Guanylate cyclase" evidence="1">
    <location>
        <begin position="52"/>
        <end position="185"/>
    </location>
</feature>
<evidence type="ECO:0000313" key="3">
    <source>
        <dbReference type="Proteomes" id="UP000257032"/>
    </source>
</evidence>
<proteinExistence type="predicted"/>
<dbReference type="Pfam" id="PF00211">
    <property type="entry name" value="Guanylate_cyc"/>
    <property type="match status" value="1"/>
</dbReference>
<dbReference type="SUPFAM" id="SSF55073">
    <property type="entry name" value="Nucleotide cyclase"/>
    <property type="match status" value="1"/>
</dbReference>
<dbReference type="EMBL" id="QTLC01000039">
    <property type="protein sequence ID" value="RDY70858.1"/>
    <property type="molecule type" value="Genomic_DNA"/>
</dbReference>
<dbReference type="Proteomes" id="UP000257032">
    <property type="component" value="Unassembled WGS sequence"/>
</dbReference>
<dbReference type="RefSeq" id="WP_115894179.1">
    <property type="nucleotide sequence ID" value="NZ_QTLC01000039.1"/>
</dbReference>
<dbReference type="GO" id="GO:0035556">
    <property type="term" value="P:intracellular signal transduction"/>
    <property type="evidence" value="ECO:0007669"/>
    <property type="project" value="InterPro"/>
</dbReference>
<protein>
    <submittedName>
        <fullName evidence="2">Adenylate/guanylate cyclase domain-containing protein</fullName>
    </submittedName>
</protein>
<dbReference type="CDD" id="cd07302">
    <property type="entry name" value="CHD"/>
    <property type="match status" value="1"/>
</dbReference>
<name>A0A3D8VPY7_9BACI</name>
<reference evidence="2 3" key="1">
    <citation type="submission" date="2018-08" db="EMBL/GenBank/DDBJ databases">
        <title>Genome sequence of strict halophilic Halobacillus trueperi SS1 isolated from Lunsu, a salty water body of North West Himalayas.</title>
        <authorList>
            <person name="Gupta S."/>
            <person name="Sharma P."/>
            <person name="Dev K."/>
            <person name="Baumler D."/>
            <person name="Sourirajan A."/>
        </authorList>
    </citation>
    <scope>NUCLEOTIDE SEQUENCE [LARGE SCALE GENOMIC DNA]</scope>
    <source>
        <strain evidence="2 3">SS1</strain>
    </source>
</reference>
<gene>
    <name evidence="2" type="ORF">DXT76_10765</name>
</gene>
<dbReference type="InterPro" id="IPR029787">
    <property type="entry name" value="Nucleotide_cyclase"/>
</dbReference>
<dbReference type="GO" id="GO:0009190">
    <property type="term" value="P:cyclic nucleotide biosynthetic process"/>
    <property type="evidence" value="ECO:0007669"/>
    <property type="project" value="InterPro"/>
</dbReference>
<dbReference type="PROSITE" id="PS50125">
    <property type="entry name" value="GUANYLATE_CYCLASE_2"/>
    <property type="match status" value="1"/>
</dbReference>
<comment type="caution">
    <text evidence="2">The sequence shown here is derived from an EMBL/GenBank/DDBJ whole genome shotgun (WGS) entry which is preliminary data.</text>
</comment>